<sequence>MGTYKWYMVASIVSELIYTLTLASYHHQLLAPYRVSAGSGILEYFKSEKLMNILEAIGLTLFQTYVVVMLCRFVFRYFQSTAKEAATKLMSDKKFFVILALVFVATLAFNCYYYITTFYGGDDWKLQFPDNDTKLKEYVMAHTLSVTNGREYYSIGFLWLVYPTIVFIGTFCTVQCYRFQQNPKNRLSEKTKSMYSVLIYGLVIEQAAEFAWYVVPYFSITYFGPFNKRFILFLITYRWFYAYPTFQMIFTLAFYKRYRAAAVSIWSDSDNFLNILEASSYTFFQNGFYKSIV</sequence>
<dbReference type="Proteomes" id="UP000095284">
    <property type="component" value="Unplaced"/>
</dbReference>
<dbReference type="WBParaSite" id="BXY_0847800.1">
    <property type="protein sequence ID" value="BXY_0847800.1"/>
    <property type="gene ID" value="BXY_0847800"/>
</dbReference>
<dbReference type="EMBL" id="CAJFCV020000001">
    <property type="protein sequence ID" value="CAG9082288.1"/>
    <property type="molecule type" value="Genomic_DNA"/>
</dbReference>
<feature type="transmembrane region" description="Helical" evidence="1">
    <location>
        <begin position="197"/>
        <end position="218"/>
    </location>
</feature>
<name>A0A1I7S642_BURXY</name>
<proteinExistence type="predicted"/>
<evidence type="ECO:0000313" key="2">
    <source>
        <dbReference type="EMBL" id="CAD5208636.1"/>
    </source>
</evidence>
<feature type="transmembrane region" description="Helical" evidence="1">
    <location>
        <begin position="53"/>
        <end position="75"/>
    </location>
</feature>
<feature type="transmembrane region" description="Helical" evidence="1">
    <location>
        <begin position="7"/>
        <end position="25"/>
    </location>
</feature>
<evidence type="ECO:0000313" key="3">
    <source>
        <dbReference type="EMBL" id="CAG9082288.1"/>
    </source>
</evidence>
<evidence type="ECO:0000313" key="5">
    <source>
        <dbReference type="Proteomes" id="UP000659654"/>
    </source>
</evidence>
<gene>
    <name evidence="2" type="ORF">BXYJ_LOCUS872</name>
</gene>
<evidence type="ECO:0000313" key="4">
    <source>
        <dbReference type="Proteomes" id="UP000095284"/>
    </source>
</evidence>
<feature type="transmembrane region" description="Helical" evidence="1">
    <location>
        <begin position="152"/>
        <end position="177"/>
    </location>
</feature>
<dbReference type="Proteomes" id="UP000582659">
    <property type="component" value="Unassembled WGS sequence"/>
</dbReference>
<keyword evidence="1" id="KW-1133">Transmembrane helix</keyword>
<evidence type="ECO:0000313" key="6">
    <source>
        <dbReference type="WBParaSite" id="BXY_0847800.1"/>
    </source>
</evidence>
<dbReference type="Proteomes" id="UP000659654">
    <property type="component" value="Unassembled WGS sequence"/>
</dbReference>
<dbReference type="OrthoDB" id="5888220at2759"/>
<dbReference type="Pfam" id="PF10318">
    <property type="entry name" value="7TM_GPCR_Srh"/>
    <property type="match status" value="1"/>
</dbReference>
<dbReference type="AlphaFoldDB" id="A0A1I7S642"/>
<accession>A0A1I7S642</accession>
<reference evidence="3" key="2">
    <citation type="submission" date="2020-08" db="EMBL/GenBank/DDBJ databases">
        <authorList>
            <person name="Kikuchi T."/>
        </authorList>
    </citation>
    <scope>NUCLEOTIDE SEQUENCE</scope>
    <source>
        <strain evidence="2">Ka4C1</strain>
    </source>
</reference>
<evidence type="ECO:0000256" key="1">
    <source>
        <dbReference type="SAM" id="Phobius"/>
    </source>
</evidence>
<keyword evidence="5" id="KW-1185">Reference proteome</keyword>
<dbReference type="EMBL" id="CAJFDI010000001">
    <property type="protein sequence ID" value="CAD5208636.1"/>
    <property type="molecule type" value="Genomic_DNA"/>
</dbReference>
<feature type="transmembrane region" description="Helical" evidence="1">
    <location>
        <begin position="230"/>
        <end position="255"/>
    </location>
</feature>
<organism evidence="4 6">
    <name type="scientific">Bursaphelenchus xylophilus</name>
    <name type="common">Pinewood nematode worm</name>
    <name type="synonym">Aphelenchoides xylophilus</name>
    <dbReference type="NCBI Taxonomy" id="6326"/>
    <lineage>
        <taxon>Eukaryota</taxon>
        <taxon>Metazoa</taxon>
        <taxon>Ecdysozoa</taxon>
        <taxon>Nematoda</taxon>
        <taxon>Chromadorea</taxon>
        <taxon>Rhabditida</taxon>
        <taxon>Tylenchina</taxon>
        <taxon>Tylenchomorpha</taxon>
        <taxon>Aphelenchoidea</taxon>
        <taxon>Aphelenchoididae</taxon>
        <taxon>Bursaphelenchus</taxon>
    </lineage>
</organism>
<protein>
    <submittedName>
        <fullName evidence="2">(pine wood nematode) hypothetical protein</fullName>
    </submittedName>
</protein>
<feature type="transmembrane region" description="Helical" evidence="1">
    <location>
        <begin position="95"/>
        <end position="115"/>
    </location>
</feature>
<reference evidence="6" key="1">
    <citation type="submission" date="2016-11" db="UniProtKB">
        <authorList>
            <consortium name="WormBaseParasite"/>
        </authorList>
    </citation>
    <scope>IDENTIFICATION</scope>
</reference>
<keyword evidence="1" id="KW-0472">Membrane</keyword>
<keyword evidence="1" id="KW-0812">Transmembrane</keyword>
<dbReference type="InterPro" id="IPR019422">
    <property type="entry name" value="7TM_GPCR_serpentine_rcpt_Srh"/>
</dbReference>